<evidence type="ECO:0000313" key="12">
    <source>
        <dbReference type="EMBL" id="CAD8186592.1"/>
    </source>
</evidence>
<evidence type="ECO:0000256" key="6">
    <source>
        <dbReference type="ARBA" id="ARBA00023139"/>
    </source>
</evidence>
<dbReference type="GO" id="GO:0005783">
    <property type="term" value="C:endoplasmic reticulum"/>
    <property type="evidence" value="ECO:0007669"/>
    <property type="project" value="TreeGrafter"/>
</dbReference>
<dbReference type="EC" id="2.3.1.225" evidence="10"/>
<evidence type="ECO:0000256" key="7">
    <source>
        <dbReference type="ARBA" id="ARBA00023288"/>
    </source>
</evidence>
<dbReference type="GO" id="GO:0005794">
    <property type="term" value="C:Golgi apparatus"/>
    <property type="evidence" value="ECO:0007669"/>
    <property type="project" value="TreeGrafter"/>
</dbReference>
<reference evidence="12" key="1">
    <citation type="submission" date="2021-01" db="EMBL/GenBank/DDBJ databases">
        <authorList>
            <consortium name="Genoscope - CEA"/>
            <person name="William W."/>
        </authorList>
    </citation>
    <scope>NUCLEOTIDE SEQUENCE</scope>
</reference>
<accession>A0A8S1WD88</accession>
<comment type="catalytic activity">
    <reaction evidence="9 10">
        <text>L-cysteinyl-[protein] + hexadecanoyl-CoA = S-hexadecanoyl-L-cysteinyl-[protein] + CoA</text>
        <dbReference type="Rhea" id="RHEA:36683"/>
        <dbReference type="Rhea" id="RHEA-COMP:10131"/>
        <dbReference type="Rhea" id="RHEA-COMP:11032"/>
        <dbReference type="ChEBI" id="CHEBI:29950"/>
        <dbReference type="ChEBI" id="CHEBI:57287"/>
        <dbReference type="ChEBI" id="CHEBI:57379"/>
        <dbReference type="ChEBI" id="CHEBI:74151"/>
        <dbReference type="EC" id="2.3.1.225"/>
    </reaction>
</comment>
<evidence type="ECO:0000256" key="8">
    <source>
        <dbReference type="ARBA" id="ARBA00023315"/>
    </source>
</evidence>
<sequence>MASNFPYRKVPNEFVNIPQGEGEKERMENGLQQFESFSINLYISFQILRERILEKQILCLKILQKIHQFLMHNYQDNSQKLFYELWKTGNRVLCKGKLLVGSENHKFIASLVLITIPTVLYYVFMAPALVQRDQVVQVVIFVILNCLVYILITITVLMDPGIIPKITTNYEMDEQLILIPQKYLKVDPQVLFESKTLQVKGHQFKLKFCNTCAIYRPPRASHCPACDNCVLRFDHHCPWIGACVGRRNYIYFYLFIFFLSATMIYVFSTCLAYIFGDMQDEKNKGEQIISTLSRNPYSLALAIYCFVFSFFVVGLWGFHTFLVITNMTTNEYLKKHWVIQSKNPFRRKNIFKNIQHVLACIRDVKFLELRQFVFDPKSYNQPMTQNQMNEIENLNAVEDNQINVARRQSKQTVDHVEEQ</sequence>
<keyword evidence="7" id="KW-0449">Lipoprotein</keyword>
<evidence type="ECO:0000256" key="3">
    <source>
        <dbReference type="ARBA" id="ARBA00022692"/>
    </source>
</evidence>
<organism evidence="12 13">
    <name type="scientific">Paramecium octaurelia</name>
    <dbReference type="NCBI Taxonomy" id="43137"/>
    <lineage>
        <taxon>Eukaryota</taxon>
        <taxon>Sar</taxon>
        <taxon>Alveolata</taxon>
        <taxon>Ciliophora</taxon>
        <taxon>Intramacronucleata</taxon>
        <taxon>Oligohymenophorea</taxon>
        <taxon>Peniculida</taxon>
        <taxon>Parameciidae</taxon>
        <taxon>Paramecium</taxon>
    </lineage>
</organism>
<feature type="transmembrane region" description="Helical" evidence="10">
    <location>
        <begin position="301"/>
        <end position="324"/>
    </location>
</feature>
<keyword evidence="2 10" id="KW-0808">Transferase</keyword>
<evidence type="ECO:0000256" key="9">
    <source>
        <dbReference type="ARBA" id="ARBA00048048"/>
    </source>
</evidence>
<dbReference type="Proteomes" id="UP000683925">
    <property type="component" value="Unassembled WGS sequence"/>
</dbReference>
<evidence type="ECO:0000259" key="11">
    <source>
        <dbReference type="Pfam" id="PF01529"/>
    </source>
</evidence>
<keyword evidence="3 10" id="KW-0812">Transmembrane</keyword>
<comment type="similarity">
    <text evidence="10">Belongs to the DHHC palmitoyltransferase family.</text>
</comment>
<dbReference type="OrthoDB" id="294591at2759"/>
<dbReference type="PANTHER" id="PTHR22883:SF43">
    <property type="entry name" value="PALMITOYLTRANSFERASE APP"/>
    <property type="match status" value="1"/>
</dbReference>
<evidence type="ECO:0000256" key="4">
    <source>
        <dbReference type="ARBA" id="ARBA00022989"/>
    </source>
</evidence>
<keyword evidence="5 10" id="KW-0472">Membrane</keyword>
<evidence type="ECO:0000256" key="10">
    <source>
        <dbReference type="RuleBase" id="RU079119"/>
    </source>
</evidence>
<evidence type="ECO:0000256" key="1">
    <source>
        <dbReference type="ARBA" id="ARBA00004127"/>
    </source>
</evidence>
<feature type="transmembrane region" description="Helical" evidence="10">
    <location>
        <begin position="107"/>
        <end position="129"/>
    </location>
</feature>
<dbReference type="PANTHER" id="PTHR22883">
    <property type="entry name" value="ZINC FINGER DHHC DOMAIN CONTAINING PROTEIN"/>
    <property type="match status" value="1"/>
</dbReference>
<protein>
    <recommendedName>
        <fullName evidence="10">Palmitoyltransferase</fullName>
        <ecNumber evidence="10">2.3.1.225</ecNumber>
    </recommendedName>
</protein>
<keyword evidence="4 10" id="KW-1133">Transmembrane helix</keyword>
<feature type="domain" description="Palmitoyltransferase DHHC" evidence="11">
    <location>
        <begin position="204"/>
        <end position="335"/>
    </location>
</feature>
<comment type="domain">
    <text evidence="10">The DHHC domain is required for palmitoyltransferase activity.</text>
</comment>
<evidence type="ECO:0000313" key="13">
    <source>
        <dbReference type="Proteomes" id="UP000683925"/>
    </source>
</evidence>
<dbReference type="AlphaFoldDB" id="A0A8S1WD88"/>
<dbReference type="GO" id="GO:0019706">
    <property type="term" value="F:protein-cysteine S-palmitoyltransferase activity"/>
    <property type="evidence" value="ECO:0007669"/>
    <property type="project" value="UniProtKB-EC"/>
</dbReference>
<keyword evidence="13" id="KW-1185">Reference proteome</keyword>
<dbReference type="InterPro" id="IPR039859">
    <property type="entry name" value="PFA4/ZDH16/20/ERF2-like"/>
</dbReference>
<feature type="transmembrane region" description="Helical" evidence="10">
    <location>
        <begin position="250"/>
        <end position="275"/>
    </location>
</feature>
<feature type="transmembrane region" description="Helical" evidence="10">
    <location>
        <begin position="135"/>
        <end position="157"/>
    </location>
</feature>
<name>A0A8S1WD88_PAROT</name>
<keyword evidence="6" id="KW-0564">Palmitate</keyword>
<dbReference type="PROSITE" id="PS50216">
    <property type="entry name" value="DHHC"/>
    <property type="match status" value="1"/>
</dbReference>
<dbReference type="InterPro" id="IPR001594">
    <property type="entry name" value="Palmitoyltrfase_DHHC"/>
</dbReference>
<keyword evidence="8 10" id="KW-0012">Acyltransferase</keyword>
<comment type="caution">
    <text evidence="12">The sequence shown here is derived from an EMBL/GenBank/DDBJ whole genome shotgun (WGS) entry which is preliminary data.</text>
</comment>
<evidence type="ECO:0000256" key="5">
    <source>
        <dbReference type="ARBA" id="ARBA00023136"/>
    </source>
</evidence>
<dbReference type="Pfam" id="PF01529">
    <property type="entry name" value="DHHC"/>
    <property type="match status" value="1"/>
</dbReference>
<comment type="subcellular location">
    <subcellularLocation>
        <location evidence="1">Endomembrane system</location>
        <topology evidence="1">Multi-pass membrane protein</topology>
    </subcellularLocation>
</comment>
<dbReference type="EMBL" id="CAJJDP010000087">
    <property type="protein sequence ID" value="CAD8186592.1"/>
    <property type="molecule type" value="Genomic_DNA"/>
</dbReference>
<dbReference type="GO" id="GO:0006612">
    <property type="term" value="P:protein targeting to membrane"/>
    <property type="evidence" value="ECO:0007669"/>
    <property type="project" value="TreeGrafter"/>
</dbReference>
<dbReference type="OMA" id="KIMDAYH"/>
<proteinExistence type="inferred from homology"/>
<gene>
    <name evidence="12" type="ORF">POCTA_138.1.T0880110</name>
</gene>
<evidence type="ECO:0000256" key="2">
    <source>
        <dbReference type="ARBA" id="ARBA00022679"/>
    </source>
</evidence>